<dbReference type="Pfam" id="PF02466">
    <property type="entry name" value="Tim17"/>
    <property type="match status" value="1"/>
</dbReference>
<keyword evidence="9" id="KW-0811">Translocation</keyword>
<dbReference type="GO" id="GO:0030943">
    <property type="term" value="F:mitochondrion targeting sequence binding"/>
    <property type="evidence" value="ECO:0007669"/>
    <property type="project" value="TreeGrafter"/>
</dbReference>
<comment type="subcellular location">
    <subcellularLocation>
        <location evidence="1 9">Mitochondrion inner membrane</location>
        <topology evidence="1 9">Multi-pass membrane protein</topology>
    </subcellularLocation>
</comment>
<evidence type="ECO:0000256" key="8">
    <source>
        <dbReference type="ARBA" id="ARBA00023136"/>
    </source>
</evidence>
<evidence type="ECO:0000256" key="2">
    <source>
        <dbReference type="ARBA" id="ARBA00008444"/>
    </source>
</evidence>
<dbReference type="AlphaFoldDB" id="A0AAD5VP37"/>
<name>A0AAD5VP37_9AGAR</name>
<dbReference type="PANTHER" id="PTHR14110">
    <property type="entry name" value="MITOCHONDRIAL IMPORT INNER MEMBRANE TRANSLOCASE SUBUNIT TIM22"/>
    <property type="match status" value="1"/>
</dbReference>
<evidence type="ECO:0000256" key="1">
    <source>
        <dbReference type="ARBA" id="ARBA00004448"/>
    </source>
</evidence>
<evidence type="ECO:0000313" key="10">
    <source>
        <dbReference type="EMBL" id="KAJ3565545.1"/>
    </source>
</evidence>
<comment type="function">
    <text evidence="9">Essential core component of the TIM22 complex, a complex that mediates the import and insertion of multi-pass transmembrane proteins into the mitochondrial inner membrane. In the TIM22 complex, it constitutes the voltage-activated and signal-gated channel. Forms a twin-pore translocase that uses the membrane potential as external driving force in 2 voltage-dependent steps.</text>
</comment>
<keyword evidence="11" id="KW-1185">Reference proteome</keyword>
<proteinExistence type="inferred from homology"/>
<dbReference type="PANTHER" id="PTHR14110:SF0">
    <property type="entry name" value="MITOCHONDRIAL IMPORT INNER MEMBRANE TRANSLOCASE SUBUNIT TIM22"/>
    <property type="match status" value="1"/>
</dbReference>
<keyword evidence="7 9" id="KW-0496">Mitochondrion</keyword>
<dbReference type="Proteomes" id="UP001213000">
    <property type="component" value="Unassembled WGS sequence"/>
</dbReference>
<sequence length="213" mass="22800">MPRANKCKHRTGAEHTNVRIKISNSPHAVPSTYPCQAPIWAPGKEPLPPGFTEEDRTAIAQQQKFQDFAAMAMESCAVKTVMAGTMGFGIGAFFSLMSASFAYEDPLLRQRSQAGMNTTQKASQIFKEMGRGMYTSGRGFGKVGALFAGIECVIEGYRAKNDIWNSVSSGFLAGGVLARNSGPKAAFGGGLAFAAFSAVIDLAFLRREPADED</sequence>
<keyword evidence="8 9" id="KW-0472">Membrane</keyword>
<organism evidence="10 11">
    <name type="scientific">Leucocoprinus birnbaumii</name>
    <dbReference type="NCBI Taxonomy" id="56174"/>
    <lineage>
        <taxon>Eukaryota</taxon>
        <taxon>Fungi</taxon>
        <taxon>Dikarya</taxon>
        <taxon>Basidiomycota</taxon>
        <taxon>Agaricomycotina</taxon>
        <taxon>Agaricomycetes</taxon>
        <taxon>Agaricomycetidae</taxon>
        <taxon>Agaricales</taxon>
        <taxon>Agaricineae</taxon>
        <taxon>Agaricaceae</taxon>
        <taxon>Leucocoprinus</taxon>
    </lineage>
</organism>
<evidence type="ECO:0000313" key="11">
    <source>
        <dbReference type="Proteomes" id="UP001213000"/>
    </source>
</evidence>
<keyword evidence="4 9" id="KW-0812">Transmembrane</keyword>
<accession>A0AAD5VP37</accession>
<evidence type="ECO:0000256" key="3">
    <source>
        <dbReference type="ARBA" id="ARBA00020722"/>
    </source>
</evidence>
<dbReference type="GO" id="GO:0045039">
    <property type="term" value="P:protein insertion into mitochondrial inner membrane"/>
    <property type="evidence" value="ECO:0007669"/>
    <property type="project" value="UniProtKB-UniRule"/>
</dbReference>
<keyword evidence="9" id="KW-0653">Protein transport</keyword>
<comment type="caution">
    <text evidence="9">Lacks conserved residue(s) required for the propagation of feature annotation.</text>
</comment>
<comment type="caution">
    <text evidence="10">The sequence shown here is derived from an EMBL/GenBank/DDBJ whole genome shotgun (WGS) entry which is preliminary data.</text>
</comment>
<keyword evidence="5 9" id="KW-0999">Mitochondrion inner membrane</keyword>
<reference evidence="10" key="1">
    <citation type="submission" date="2022-07" db="EMBL/GenBank/DDBJ databases">
        <title>Genome Sequence of Leucocoprinus birnbaumii.</title>
        <authorList>
            <person name="Buettner E."/>
        </authorList>
    </citation>
    <scope>NUCLEOTIDE SEQUENCE</scope>
    <source>
        <strain evidence="10">VT141</strain>
    </source>
</reference>
<comment type="subunit">
    <text evidence="9">Component of the TIM22 complex.</text>
</comment>
<comment type="similarity">
    <text evidence="2 9">Belongs to the Tim17/Tim22/Tim23 family.</text>
</comment>
<evidence type="ECO:0000256" key="4">
    <source>
        <dbReference type="ARBA" id="ARBA00022692"/>
    </source>
</evidence>
<dbReference type="GO" id="GO:0042721">
    <property type="term" value="C:TIM22 mitochondrial import inner membrane insertion complex"/>
    <property type="evidence" value="ECO:0007669"/>
    <property type="project" value="UniProtKB-UniRule"/>
</dbReference>
<keyword evidence="6 9" id="KW-1133">Transmembrane helix</keyword>
<evidence type="ECO:0000256" key="9">
    <source>
        <dbReference type="RuleBase" id="RU367038"/>
    </source>
</evidence>
<feature type="transmembrane region" description="Helical" evidence="9">
    <location>
        <begin position="81"/>
        <end position="103"/>
    </location>
</feature>
<dbReference type="EMBL" id="JANIEX010000561">
    <property type="protein sequence ID" value="KAJ3565545.1"/>
    <property type="molecule type" value="Genomic_DNA"/>
</dbReference>
<evidence type="ECO:0000256" key="7">
    <source>
        <dbReference type="ARBA" id="ARBA00023128"/>
    </source>
</evidence>
<dbReference type="GO" id="GO:0008320">
    <property type="term" value="F:protein transmembrane transporter activity"/>
    <property type="evidence" value="ECO:0007669"/>
    <property type="project" value="UniProtKB-UniRule"/>
</dbReference>
<gene>
    <name evidence="10" type="ORF">NP233_g7561</name>
</gene>
<evidence type="ECO:0000256" key="6">
    <source>
        <dbReference type="ARBA" id="ARBA00022989"/>
    </source>
</evidence>
<keyword evidence="9" id="KW-0813">Transport</keyword>
<evidence type="ECO:0000256" key="5">
    <source>
        <dbReference type="ARBA" id="ARBA00022792"/>
    </source>
</evidence>
<dbReference type="InterPro" id="IPR039175">
    <property type="entry name" value="TIM22"/>
</dbReference>
<protein>
    <recommendedName>
        <fullName evidence="3 9">Mitochondrial import inner membrane translocase subunit TIM22</fullName>
    </recommendedName>
</protein>